<dbReference type="PROSITE" id="PS50011">
    <property type="entry name" value="PROTEIN_KINASE_DOM"/>
    <property type="match status" value="1"/>
</dbReference>
<keyword evidence="5" id="KW-0723">Serine/threonine-protein kinase</keyword>
<keyword evidence="12 20" id="KW-0547">Nucleotide-binding</keyword>
<dbReference type="GO" id="GO:0033612">
    <property type="term" value="F:receptor serine/threonine kinase binding"/>
    <property type="evidence" value="ECO:0007669"/>
    <property type="project" value="TreeGrafter"/>
</dbReference>
<dbReference type="FunFam" id="3.30.200.20:FF:000513">
    <property type="entry name" value="Receptor-like protein kinase HSL1"/>
    <property type="match status" value="1"/>
</dbReference>
<dbReference type="InterPro" id="IPR000719">
    <property type="entry name" value="Prot_kinase_dom"/>
</dbReference>
<dbReference type="GO" id="GO:0005524">
    <property type="term" value="F:ATP binding"/>
    <property type="evidence" value="ECO:0007669"/>
    <property type="project" value="UniProtKB-UniRule"/>
</dbReference>
<dbReference type="InterPro" id="IPR011009">
    <property type="entry name" value="Kinase-like_dom_sf"/>
</dbReference>
<dbReference type="InterPro" id="IPR001611">
    <property type="entry name" value="Leu-rich_rpt"/>
</dbReference>
<dbReference type="SMART" id="SM00369">
    <property type="entry name" value="LRR_TYP"/>
    <property type="match status" value="6"/>
</dbReference>
<evidence type="ECO:0000256" key="19">
    <source>
        <dbReference type="ARBA" id="ARBA00048679"/>
    </source>
</evidence>
<comment type="catalytic activity">
    <reaction evidence="19">
        <text>L-seryl-[protein] + ATP = O-phospho-L-seryl-[protein] + ADP + H(+)</text>
        <dbReference type="Rhea" id="RHEA:17989"/>
        <dbReference type="Rhea" id="RHEA-COMP:9863"/>
        <dbReference type="Rhea" id="RHEA-COMP:11604"/>
        <dbReference type="ChEBI" id="CHEBI:15378"/>
        <dbReference type="ChEBI" id="CHEBI:29999"/>
        <dbReference type="ChEBI" id="CHEBI:30616"/>
        <dbReference type="ChEBI" id="CHEBI:83421"/>
        <dbReference type="ChEBI" id="CHEBI:456216"/>
        <dbReference type="EC" id="2.7.11.1"/>
    </reaction>
</comment>
<feature type="transmembrane region" description="Helical" evidence="21">
    <location>
        <begin position="1216"/>
        <end position="1233"/>
    </location>
</feature>
<dbReference type="InterPro" id="IPR003591">
    <property type="entry name" value="Leu-rich_rpt_typical-subtyp"/>
</dbReference>
<evidence type="ECO:0000256" key="1">
    <source>
        <dbReference type="ARBA" id="ARBA00004251"/>
    </source>
</evidence>
<dbReference type="FunFam" id="1.10.510.10:FF:000201">
    <property type="entry name" value="Leucine-rich repeat receptor-like serine/threonine-protein kinase"/>
    <property type="match status" value="1"/>
</dbReference>
<evidence type="ECO:0000256" key="11">
    <source>
        <dbReference type="ARBA" id="ARBA00022737"/>
    </source>
</evidence>
<evidence type="ECO:0000256" key="15">
    <source>
        <dbReference type="ARBA" id="ARBA00022989"/>
    </source>
</evidence>
<feature type="binding site" evidence="20">
    <location>
        <position position="746"/>
    </location>
    <ligand>
        <name>ATP</name>
        <dbReference type="ChEBI" id="CHEBI:30616"/>
    </ligand>
</feature>
<comment type="similarity">
    <text evidence="2">Belongs to the protein kinase superfamily. Ser/Thr protein kinase family.</text>
</comment>
<evidence type="ECO:0000256" key="5">
    <source>
        <dbReference type="ARBA" id="ARBA00022527"/>
    </source>
</evidence>
<dbReference type="FunFam" id="3.80.10.10:FF:000215">
    <property type="entry name" value="Receptor-like protein kinase HSL1"/>
    <property type="match status" value="1"/>
</dbReference>
<evidence type="ECO:0000256" key="2">
    <source>
        <dbReference type="ARBA" id="ARBA00008684"/>
    </source>
</evidence>
<evidence type="ECO:0000256" key="8">
    <source>
        <dbReference type="ARBA" id="ARBA00022679"/>
    </source>
</evidence>
<dbReference type="SUPFAM" id="SSF52058">
    <property type="entry name" value="L domain-like"/>
    <property type="match status" value="1"/>
</dbReference>
<evidence type="ECO:0000256" key="13">
    <source>
        <dbReference type="ARBA" id="ARBA00022777"/>
    </source>
</evidence>
<keyword evidence="4" id="KW-1003">Cell membrane</keyword>
<sequence>MGINTNTHTLIYIIKIHFLQSKPNSNSPVSLILSRINNINMLLQLLLFLHSLHLGHCLNQEGLLLHRIKLTFDDLDNIFSNWKTRDANPCNWFGISCDSLTHSVTSIDLSSGNIAGPFPSDLCRLRNLNSIYLFNNSINSTLPKNISDCRRLKHLNLAQNLLTGTLPSSLSDLPHLKHLDLSGNNFSGEIPASFGKFRRLESISLVENLFSGEIPAVLGNISGLKQLNLSYNPFSPGRIPPELGNLTELEILWVTDCNLVGSIPDSLGRLKKLVDLDLALNNLNGVIPSSLTELVSVKQIELYNNSLTGELPAIGWSNMTALRFFDASMNELNGTIPDELCELPLESLNLYENQFEGELPESIVKSPNLYELKLFRNRLTGELPRDLGKNSPVLWVDVSNNQFSGEIPASLCEKGVLEELLMIHNSFSGEIPASLSECRSLTRVRLGNNKFSGEVPARFWGLPNVYLLELADNSFSGNISKNIAGATNLSALIISGNKFSGNIPEEIGWLENLVEFTGNDNRFTGSLPESIVNLRQLGRLDLHNNGLSGELPIGIHSWKKLNELNLADNEISGKIPEEIGTLSVLSYLDLSGNQFSGKIPIGLENLMLSRLNLSNNQLSGDIPPLYAKEIFKTSFLGNSDLCGDMVGLCDRRDGDKNLGYVWLMFILTGLVFIVGGVWFYCKYKNFKEANREIDRSKWTLMSFHKLSFSEYEILNCLDEDNVIGSGFSGKVYKAILSNGETIAVKKLWGRSKMEDSGDIEKGWIQDDGFEAEVETLGKIRHKNIVKLWCCCVTGNCKLLVYEYMPNGSLGDLLHSKKSGLLDWPMRFKIAMDAAEGLSYLHHGCVPPIVHRDVKSNNILLDEDFRARIADFGVAKALDAIGMGTQTMSAIAGSCGYIAPEYAYTLRVNEKSDIYSFGVVILELVTGRLPVDPEFGEKDMIKWVCTTLDQKDVDHVLDPKLDSCFKEEMSKVLNIGLICTSPLPINRPSMRRVVNMLHEVTEAKRMSHAIQKKHFTFDTCWEILRQSCKWDEFRSKRSMQPIDPCSHSPTEYEASQSNQNNALCSTFVPDPNDIIPSWPLDYSKLTSSIVQHVVANTAHDSPKNLKSNKTKNQSISIDNMAHKHGLNYVPFETNQRMTLYQLQGRLFPLRKQDIKMKATNDHCNYFRWFTDDDDDDDITASTSTNAGPRTDSTTEEINDLRRRVGEHDRRLQKMEKMFKAMTYVIVFCVFLYFIM</sequence>
<dbReference type="PANTHER" id="PTHR48056">
    <property type="entry name" value="LRR RECEPTOR-LIKE SERINE/THREONINE-PROTEIN KINASE-RELATED"/>
    <property type="match status" value="1"/>
</dbReference>
<comment type="caution">
    <text evidence="23">The sequence shown here is derived from an EMBL/GenBank/DDBJ whole genome shotgun (WGS) entry which is preliminary data.</text>
</comment>
<dbReference type="PROSITE" id="PS00108">
    <property type="entry name" value="PROTEIN_KINASE_ST"/>
    <property type="match status" value="1"/>
</dbReference>
<evidence type="ECO:0000256" key="18">
    <source>
        <dbReference type="ARBA" id="ARBA00047899"/>
    </source>
</evidence>
<evidence type="ECO:0000256" key="16">
    <source>
        <dbReference type="ARBA" id="ARBA00023136"/>
    </source>
</evidence>
<evidence type="ECO:0000256" key="17">
    <source>
        <dbReference type="ARBA" id="ARBA00023180"/>
    </source>
</evidence>
<dbReference type="Proteomes" id="UP000306102">
    <property type="component" value="Unassembled WGS sequence"/>
</dbReference>
<accession>A0A4S4E3G4</accession>
<dbReference type="InterPro" id="IPR008271">
    <property type="entry name" value="Ser/Thr_kinase_AS"/>
</dbReference>
<keyword evidence="16 21" id="KW-0472">Membrane</keyword>
<keyword evidence="14 20" id="KW-0067">ATP-binding</keyword>
<dbReference type="Pfam" id="PF00069">
    <property type="entry name" value="Pkinase"/>
    <property type="match status" value="1"/>
</dbReference>
<dbReference type="InterPro" id="IPR050647">
    <property type="entry name" value="Plant_LRR-RLKs"/>
</dbReference>
<dbReference type="PANTHER" id="PTHR48056:SF15">
    <property type="entry name" value="RECEPTOR-LIKE PROTEIN KINASE HSL1"/>
    <property type="match status" value="1"/>
</dbReference>
<reference evidence="23 24" key="1">
    <citation type="journal article" date="2018" name="Proc. Natl. Acad. Sci. U.S.A.">
        <title>Draft genome sequence of Camellia sinensis var. sinensis provides insights into the evolution of the tea genome and tea quality.</title>
        <authorList>
            <person name="Wei C."/>
            <person name="Yang H."/>
            <person name="Wang S."/>
            <person name="Zhao J."/>
            <person name="Liu C."/>
            <person name="Gao L."/>
            <person name="Xia E."/>
            <person name="Lu Y."/>
            <person name="Tai Y."/>
            <person name="She G."/>
            <person name="Sun J."/>
            <person name="Cao H."/>
            <person name="Tong W."/>
            <person name="Gao Q."/>
            <person name="Li Y."/>
            <person name="Deng W."/>
            <person name="Jiang X."/>
            <person name="Wang W."/>
            <person name="Chen Q."/>
            <person name="Zhang S."/>
            <person name="Li H."/>
            <person name="Wu J."/>
            <person name="Wang P."/>
            <person name="Li P."/>
            <person name="Shi C."/>
            <person name="Zheng F."/>
            <person name="Jian J."/>
            <person name="Huang B."/>
            <person name="Shan D."/>
            <person name="Shi M."/>
            <person name="Fang C."/>
            <person name="Yue Y."/>
            <person name="Li F."/>
            <person name="Li D."/>
            <person name="Wei S."/>
            <person name="Han B."/>
            <person name="Jiang C."/>
            <person name="Yin Y."/>
            <person name="Xia T."/>
            <person name="Zhang Z."/>
            <person name="Bennetzen J.L."/>
            <person name="Zhao S."/>
            <person name="Wan X."/>
        </authorList>
    </citation>
    <scope>NUCLEOTIDE SEQUENCE [LARGE SCALE GENOMIC DNA]</scope>
    <source>
        <strain evidence="24">cv. Shuchazao</strain>
        <tissue evidence="23">Leaf</tissue>
    </source>
</reference>
<keyword evidence="10" id="KW-0732">Signal</keyword>
<keyword evidence="24" id="KW-1185">Reference proteome</keyword>
<dbReference type="SUPFAM" id="SSF52047">
    <property type="entry name" value="RNI-like"/>
    <property type="match status" value="1"/>
</dbReference>
<dbReference type="STRING" id="542762.A0A4S4E3G4"/>
<dbReference type="Gene3D" id="3.80.10.10">
    <property type="entry name" value="Ribonuclease Inhibitor"/>
    <property type="match status" value="3"/>
</dbReference>
<dbReference type="Pfam" id="PF13855">
    <property type="entry name" value="LRR_8"/>
    <property type="match status" value="2"/>
</dbReference>
<protein>
    <recommendedName>
        <fullName evidence="3">non-specific serine/threonine protein kinase</fullName>
        <ecNumber evidence="3">2.7.11.1</ecNumber>
    </recommendedName>
</protein>
<dbReference type="PROSITE" id="PS00107">
    <property type="entry name" value="PROTEIN_KINASE_ATP"/>
    <property type="match status" value="1"/>
</dbReference>
<dbReference type="GO" id="GO:0004674">
    <property type="term" value="F:protein serine/threonine kinase activity"/>
    <property type="evidence" value="ECO:0007669"/>
    <property type="project" value="UniProtKB-KW"/>
</dbReference>
<dbReference type="SMART" id="SM00220">
    <property type="entry name" value="S_TKc"/>
    <property type="match status" value="1"/>
</dbReference>
<evidence type="ECO:0000256" key="6">
    <source>
        <dbReference type="ARBA" id="ARBA00022553"/>
    </source>
</evidence>
<dbReference type="FunFam" id="3.80.10.10:FF:000453">
    <property type="entry name" value="Leucine-rich receptor-like protein kinase family protein"/>
    <property type="match status" value="1"/>
</dbReference>
<dbReference type="GO" id="GO:0051707">
    <property type="term" value="P:response to other organism"/>
    <property type="evidence" value="ECO:0007669"/>
    <property type="project" value="UniProtKB-ARBA"/>
</dbReference>
<keyword evidence="6" id="KW-0597">Phosphoprotein</keyword>
<evidence type="ECO:0000256" key="14">
    <source>
        <dbReference type="ARBA" id="ARBA00022840"/>
    </source>
</evidence>
<dbReference type="InterPro" id="IPR032675">
    <property type="entry name" value="LRR_dom_sf"/>
</dbReference>
<keyword evidence="13" id="KW-0418">Kinase</keyword>
<keyword evidence="7" id="KW-0433">Leucine-rich repeat</keyword>
<feature type="transmembrane region" description="Helical" evidence="21">
    <location>
        <begin position="659"/>
        <end position="681"/>
    </location>
</feature>
<proteinExistence type="inferred from homology"/>
<evidence type="ECO:0000256" key="12">
    <source>
        <dbReference type="ARBA" id="ARBA00022741"/>
    </source>
</evidence>
<keyword evidence="15 21" id="KW-1133">Transmembrane helix</keyword>
<dbReference type="InterPro" id="IPR013210">
    <property type="entry name" value="LRR_N_plant-typ"/>
</dbReference>
<dbReference type="Pfam" id="PF00560">
    <property type="entry name" value="LRR_1"/>
    <property type="match status" value="5"/>
</dbReference>
<keyword evidence="11" id="KW-0677">Repeat</keyword>
<keyword evidence="8" id="KW-0808">Transferase</keyword>
<evidence type="ECO:0000259" key="22">
    <source>
        <dbReference type="PROSITE" id="PS50011"/>
    </source>
</evidence>
<evidence type="ECO:0000256" key="3">
    <source>
        <dbReference type="ARBA" id="ARBA00012513"/>
    </source>
</evidence>
<name>A0A4S4E3G4_CAMSN</name>
<keyword evidence="9 21" id="KW-0812">Transmembrane</keyword>
<dbReference type="EC" id="2.7.11.1" evidence="3"/>
<evidence type="ECO:0000256" key="7">
    <source>
        <dbReference type="ARBA" id="ARBA00022614"/>
    </source>
</evidence>
<dbReference type="AlphaFoldDB" id="A0A4S4E3G4"/>
<evidence type="ECO:0000313" key="23">
    <source>
        <dbReference type="EMBL" id="THG10408.1"/>
    </source>
</evidence>
<organism evidence="23 24">
    <name type="scientific">Camellia sinensis var. sinensis</name>
    <name type="common">China tea</name>
    <dbReference type="NCBI Taxonomy" id="542762"/>
    <lineage>
        <taxon>Eukaryota</taxon>
        <taxon>Viridiplantae</taxon>
        <taxon>Streptophyta</taxon>
        <taxon>Embryophyta</taxon>
        <taxon>Tracheophyta</taxon>
        <taxon>Spermatophyta</taxon>
        <taxon>Magnoliopsida</taxon>
        <taxon>eudicotyledons</taxon>
        <taxon>Gunneridae</taxon>
        <taxon>Pentapetalae</taxon>
        <taxon>asterids</taxon>
        <taxon>Ericales</taxon>
        <taxon>Theaceae</taxon>
        <taxon>Camellia</taxon>
    </lineage>
</organism>
<evidence type="ECO:0000256" key="20">
    <source>
        <dbReference type="PROSITE-ProRule" id="PRU10141"/>
    </source>
</evidence>
<evidence type="ECO:0000256" key="21">
    <source>
        <dbReference type="SAM" id="Phobius"/>
    </source>
</evidence>
<comment type="catalytic activity">
    <reaction evidence="18">
        <text>L-threonyl-[protein] + ATP = O-phospho-L-threonyl-[protein] + ADP + H(+)</text>
        <dbReference type="Rhea" id="RHEA:46608"/>
        <dbReference type="Rhea" id="RHEA-COMP:11060"/>
        <dbReference type="Rhea" id="RHEA-COMP:11605"/>
        <dbReference type="ChEBI" id="CHEBI:15378"/>
        <dbReference type="ChEBI" id="CHEBI:30013"/>
        <dbReference type="ChEBI" id="CHEBI:30616"/>
        <dbReference type="ChEBI" id="CHEBI:61977"/>
        <dbReference type="ChEBI" id="CHEBI:456216"/>
        <dbReference type="EC" id="2.7.11.1"/>
    </reaction>
</comment>
<keyword evidence="17" id="KW-0325">Glycoprotein</keyword>
<evidence type="ECO:0000256" key="9">
    <source>
        <dbReference type="ARBA" id="ARBA00022692"/>
    </source>
</evidence>
<dbReference type="Gene3D" id="3.30.200.20">
    <property type="entry name" value="Phosphorylase Kinase, domain 1"/>
    <property type="match status" value="1"/>
</dbReference>
<dbReference type="Gene3D" id="1.10.510.10">
    <property type="entry name" value="Transferase(Phosphotransferase) domain 1"/>
    <property type="match status" value="1"/>
</dbReference>
<dbReference type="InterPro" id="IPR017441">
    <property type="entry name" value="Protein_kinase_ATP_BS"/>
</dbReference>
<dbReference type="FunFam" id="3.80.10.10:FF:000077">
    <property type="entry name" value="LRR receptor-like serine/threonine-protein kinase ERL1"/>
    <property type="match status" value="1"/>
</dbReference>
<evidence type="ECO:0000256" key="10">
    <source>
        <dbReference type="ARBA" id="ARBA00022729"/>
    </source>
</evidence>
<dbReference type="Pfam" id="PF08263">
    <property type="entry name" value="LRRNT_2"/>
    <property type="match status" value="1"/>
</dbReference>
<dbReference type="EMBL" id="SDRB02007904">
    <property type="protein sequence ID" value="THG10408.1"/>
    <property type="molecule type" value="Genomic_DNA"/>
</dbReference>
<comment type="subcellular location">
    <subcellularLocation>
        <location evidence="1">Cell membrane</location>
        <topology evidence="1">Single-pass type I membrane protein</topology>
    </subcellularLocation>
</comment>
<dbReference type="SUPFAM" id="SSF56112">
    <property type="entry name" value="Protein kinase-like (PK-like)"/>
    <property type="match status" value="1"/>
</dbReference>
<dbReference type="GO" id="GO:0009791">
    <property type="term" value="P:post-embryonic development"/>
    <property type="evidence" value="ECO:0007669"/>
    <property type="project" value="UniProtKB-ARBA"/>
</dbReference>
<feature type="domain" description="Protein kinase" evidence="22">
    <location>
        <begin position="717"/>
        <end position="1000"/>
    </location>
</feature>
<evidence type="ECO:0000313" key="24">
    <source>
        <dbReference type="Proteomes" id="UP000306102"/>
    </source>
</evidence>
<dbReference type="GO" id="GO:0006952">
    <property type="term" value="P:defense response"/>
    <property type="evidence" value="ECO:0007669"/>
    <property type="project" value="UniProtKB-ARBA"/>
</dbReference>
<gene>
    <name evidence="23" type="ORF">TEA_022077</name>
</gene>
<dbReference type="GO" id="GO:0005886">
    <property type="term" value="C:plasma membrane"/>
    <property type="evidence" value="ECO:0007669"/>
    <property type="project" value="UniProtKB-SubCell"/>
</dbReference>
<evidence type="ECO:0000256" key="4">
    <source>
        <dbReference type="ARBA" id="ARBA00022475"/>
    </source>
</evidence>